<feature type="transmembrane region" description="Helical" evidence="5">
    <location>
        <begin position="245"/>
        <end position="262"/>
    </location>
</feature>
<dbReference type="InterPro" id="IPR000276">
    <property type="entry name" value="GPCR_Rhodpsn"/>
</dbReference>
<dbReference type="SMART" id="SM01381">
    <property type="entry name" value="7TM_GPCR_Srsx"/>
    <property type="match status" value="1"/>
</dbReference>
<accession>A0A8S9ZJI0</accession>
<keyword evidence="7" id="KW-1185">Reference proteome</keyword>
<keyword evidence="4 5" id="KW-0472">Membrane</keyword>
<dbReference type="AlphaFoldDB" id="A0A8S9ZJI0"/>
<feature type="transmembrane region" description="Helical" evidence="5">
    <location>
        <begin position="141"/>
        <end position="168"/>
    </location>
</feature>
<protein>
    <submittedName>
        <fullName evidence="6">G_PROTEIN_RECEP_F1_2 domain-containing protein</fullName>
    </submittedName>
</protein>
<dbReference type="PANTHER" id="PTHR23360:SF5">
    <property type="entry name" value="G-PROTEIN COUPLED RECEPTORS FAMILY 1 PROFILE DOMAIN-CONTAINING PROTEIN"/>
    <property type="match status" value="1"/>
</dbReference>
<evidence type="ECO:0000313" key="7">
    <source>
        <dbReference type="Proteomes" id="UP000605970"/>
    </source>
</evidence>
<dbReference type="PANTHER" id="PTHR23360">
    <property type="entry name" value="G-PROTEIN COUPLED RECEPTORS FAMILY 1 PROFILE DOMAIN-CONTAINING PROTEIN-RELATED"/>
    <property type="match status" value="1"/>
</dbReference>
<feature type="transmembrane region" description="Helical" evidence="5">
    <location>
        <begin position="20"/>
        <end position="48"/>
    </location>
</feature>
<evidence type="ECO:0000256" key="3">
    <source>
        <dbReference type="ARBA" id="ARBA00022989"/>
    </source>
</evidence>
<evidence type="ECO:0000256" key="5">
    <source>
        <dbReference type="SAM" id="Phobius"/>
    </source>
</evidence>
<evidence type="ECO:0000313" key="6">
    <source>
        <dbReference type="EMBL" id="KAF7633459.1"/>
    </source>
</evidence>
<dbReference type="OrthoDB" id="5820127at2759"/>
<dbReference type="EMBL" id="JABEBT010000076">
    <property type="protein sequence ID" value="KAF7633459.1"/>
    <property type="molecule type" value="Genomic_DNA"/>
</dbReference>
<comment type="caution">
    <text evidence="6">The sequence shown here is derived from an EMBL/GenBank/DDBJ whole genome shotgun (WGS) entry which is preliminary data.</text>
</comment>
<dbReference type="SUPFAM" id="SSF81321">
    <property type="entry name" value="Family A G protein-coupled receptor-like"/>
    <property type="match status" value="1"/>
</dbReference>
<evidence type="ECO:0000256" key="2">
    <source>
        <dbReference type="ARBA" id="ARBA00022692"/>
    </source>
</evidence>
<evidence type="ECO:0000256" key="1">
    <source>
        <dbReference type="ARBA" id="ARBA00004370"/>
    </source>
</evidence>
<dbReference type="GO" id="GO:0004930">
    <property type="term" value="F:G protein-coupled receptor activity"/>
    <property type="evidence" value="ECO:0007669"/>
    <property type="project" value="InterPro"/>
</dbReference>
<proteinExistence type="predicted"/>
<comment type="subcellular location">
    <subcellularLocation>
        <location evidence="1">Membrane</location>
    </subcellularLocation>
</comment>
<dbReference type="Proteomes" id="UP000605970">
    <property type="component" value="Unassembled WGS sequence"/>
</dbReference>
<dbReference type="InterPro" id="IPR019424">
    <property type="entry name" value="7TM_GPCR_Srsx"/>
</dbReference>
<keyword evidence="3 5" id="KW-1133">Transmembrane helix</keyword>
<dbReference type="Pfam" id="PF10320">
    <property type="entry name" value="7TM_GPCR_Srsx"/>
    <property type="match status" value="1"/>
</dbReference>
<evidence type="ECO:0000256" key="4">
    <source>
        <dbReference type="ARBA" id="ARBA00023136"/>
    </source>
</evidence>
<keyword evidence="2 5" id="KW-0812">Transmembrane</keyword>
<sequence>MNISKLDQNYLKYKNAGIKFEFILPSILFSIISFIGILFNISLCYITIKYRKQYLIFKSNTSILLTINCFFEILHQSGNFIYLIISLSGINLIPFGKAIVYQTHSIVGFYSAVFMFNSLSIDRLFAAAFPISYQSLNKYYYIFIHLFILLLFICHIIFIIIKSALNFYYWPVNGSLSDFNGILIKENIYLSLLPFIITMTFPAIISYIFVGLIIMFKKVYSQDKMKRVYRSLFLIVCINIDKKPFYFHIFMIIPVLIINIASSSNSPILYINSFIKI</sequence>
<reference evidence="6" key="1">
    <citation type="journal article" date="2020" name="Ecol. Evol.">
        <title>Genome structure and content of the rice root-knot nematode (Meloidogyne graminicola).</title>
        <authorList>
            <person name="Phan N.T."/>
            <person name="Danchin E.G.J."/>
            <person name="Klopp C."/>
            <person name="Perfus-Barbeoch L."/>
            <person name="Kozlowski D.K."/>
            <person name="Koutsovoulos G.D."/>
            <person name="Lopez-Roques C."/>
            <person name="Bouchez O."/>
            <person name="Zahm M."/>
            <person name="Besnard G."/>
            <person name="Bellafiore S."/>
        </authorList>
    </citation>
    <scope>NUCLEOTIDE SEQUENCE</scope>
    <source>
        <strain evidence="6">VN-18</strain>
    </source>
</reference>
<dbReference type="Gene3D" id="1.20.1070.10">
    <property type="entry name" value="Rhodopsin 7-helix transmembrane proteins"/>
    <property type="match status" value="1"/>
</dbReference>
<dbReference type="GO" id="GO:0016020">
    <property type="term" value="C:membrane"/>
    <property type="evidence" value="ECO:0007669"/>
    <property type="project" value="UniProtKB-SubCell"/>
</dbReference>
<dbReference type="InterPro" id="IPR047130">
    <property type="entry name" value="7TM_GPCR_Srsx_nematod"/>
</dbReference>
<feature type="transmembrane region" description="Helical" evidence="5">
    <location>
        <begin position="107"/>
        <end position="129"/>
    </location>
</feature>
<organism evidence="6 7">
    <name type="scientific">Meloidogyne graminicola</name>
    <dbReference type="NCBI Taxonomy" id="189291"/>
    <lineage>
        <taxon>Eukaryota</taxon>
        <taxon>Metazoa</taxon>
        <taxon>Ecdysozoa</taxon>
        <taxon>Nematoda</taxon>
        <taxon>Chromadorea</taxon>
        <taxon>Rhabditida</taxon>
        <taxon>Tylenchina</taxon>
        <taxon>Tylenchomorpha</taxon>
        <taxon>Tylenchoidea</taxon>
        <taxon>Meloidogynidae</taxon>
        <taxon>Meloidogyninae</taxon>
        <taxon>Meloidogyne</taxon>
    </lineage>
</organism>
<feature type="transmembrane region" description="Helical" evidence="5">
    <location>
        <begin position="188"/>
        <end position="216"/>
    </location>
</feature>
<gene>
    <name evidence="6" type="ORF">Mgra_00007147</name>
</gene>
<name>A0A8S9ZJI0_9BILA</name>